<accession>A0ABD3SPH7</accession>
<evidence type="ECO:0000256" key="2">
    <source>
        <dbReference type="SAM" id="Phobius"/>
    </source>
</evidence>
<keyword evidence="2" id="KW-1133">Transmembrane helix</keyword>
<gene>
    <name evidence="3" type="ORF">ACHAXA_004339</name>
</gene>
<protein>
    <submittedName>
        <fullName evidence="3">Uncharacterized protein</fullName>
    </submittedName>
</protein>
<evidence type="ECO:0000256" key="1">
    <source>
        <dbReference type="SAM" id="MobiDB-lite"/>
    </source>
</evidence>
<keyword evidence="4" id="KW-1185">Reference proteome</keyword>
<evidence type="ECO:0000313" key="3">
    <source>
        <dbReference type="EMBL" id="KAL3826502.1"/>
    </source>
</evidence>
<comment type="caution">
    <text evidence="3">The sequence shown here is derived from an EMBL/GenBank/DDBJ whole genome shotgun (WGS) entry which is preliminary data.</text>
</comment>
<evidence type="ECO:0000313" key="4">
    <source>
        <dbReference type="Proteomes" id="UP001530377"/>
    </source>
</evidence>
<dbReference type="AlphaFoldDB" id="A0ABD3SPH7"/>
<sequence>MLRKLTFAFVGICWDVQCRAFKRSERSSLIISTIREGGLHVHTLKRHFQIFSIRGGGDDDDKNELDDNAAYLQFITSFESELAEIRREAEMEAKYEMEKLLRLFQHEDEVKPGKSAVATYNVNESTTEPVDQSKIESDENLPSDGEIIYQHVIESYSEVGADDKNLHDARIKLDDKICKLSDLASESDDVATVPSEVTDVRIVDSTTIKSSMSKPKGGMKSKTLKRKAKGSKKEKKDKERTIFYEDMESSGVGDHVVDGDSITLTRMKIDDVALTKQSGIFVFIRSDLGRALGLFIATVLLAIITTRLQRQMEEAVTDQTMAAK</sequence>
<dbReference type="EMBL" id="JALLPB020000020">
    <property type="protein sequence ID" value="KAL3826502.1"/>
    <property type="molecule type" value="Genomic_DNA"/>
</dbReference>
<proteinExistence type="predicted"/>
<feature type="compositionally biased region" description="Basic residues" evidence="1">
    <location>
        <begin position="217"/>
        <end position="233"/>
    </location>
</feature>
<keyword evidence="2" id="KW-0472">Membrane</keyword>
<name>A0ABD3SPH7_9STRA</name>
<feature type="transmembrane region" description="Helical" evidence="2">
    <location>
        <begin position="288"/>
        <end position="305"/>
    </location>
</feature>
<organism evidence="3 4">
    <name type="scientific">Cyclostephanos tholiformis</name>
    <dbReference type="NCBI Taxonomy" id="382380"/>
    <lineage>
        <taxon>Eukaryota</taxon>
        <taxon>Sar</taxon>
        <taxon>Stramenopiles</taxon>
        <taxon>Ochrophyta</taxon>
        <taxon>Bacillariophyta</taxon>
        <taxon>Coscinodiscophyceae</taxon>
        <taxon>Thalassiosirophycidae</taxon>
        <taxon>Stephanodiscales</taxon>
        <taxon>Stephanodiscaceae</taxon>
        <taxon>Cyclostephanos</taxon>
    </lineage>
</organism>
<feature type="region of interest" description="Disordered" evidence="1">
    <location>
        <begin position="208"/>
        <end position="239"/>
    </location>
</feature>
<reference evidence="3 4" key="1">
    <citation type="submission" date="2024-10" db="EMBL/GenBank/DDBJ databases">
        <title>Updated reference genomes for cyclostephanoid diatoms.</title>
        <authorList>
            <person name="Roberts W.R."/>
            <person name="Alverson A.J."/>
        </authorList>
    </citation>
    <scope>NUCLEOTIDE SEQUENCE [LARGE SCALE GENOMIC DNA]</scope>
    <source>
        <strain evidence="3 4">AJA228-03</strain>
    </source>
</reference>
<keyword evidence="2" id="KW-0812">Transmembrane</keyword>
<dbReference type="Proteomes" id="UP001530377">
    <property type="component" value="Unassembled WGS sequence"/>
</dbReference>